<feature type="region of interest" description="Disordered" evidence="1">
    <location>
        <begin position="19"/>
        <end position="66"/>
    </location>
</feature>
<dbReference type="EMBL" id="CP031517">
    <property type="protein sequence ID" value="QOS39220.1"/>
    <property type="molecule type" value="Genomic_DNA"/>
</dbReference>
<dbReference type="KEGG" id="trc:DYE49_01620"/>
<protein>
    <submittedName>
        <fullName evidence="3">Uncharacterized protein</fullName>
    </submittedName>
</protein>
<reference evidence="3 4" key="1">
    <citation type="submission" date="2018-08" db="EMBL/GenBank/DDBJ databases">
        <title>The first complete genome of Treponema rectale (CHPAT), a commensal spirochete of the bovine rectum.</title>
        <authorList>
            <person name="Staton G.J."/>
            <person name="Clegg S.R."/>
            <person name="Carter S.D."/>
            <person name="Radford A.D."/>
            <person name="Darby A."/>
            <person name="Hall N."/>
            <person name="Birtles R.J."/>
            <person name="Evans N.J."/>
        </authorList>
    </citation>
    <scope>NUCLEOTIDE SEQUENCE [LARGE SCALE GENOMIC DNA]</scope>
    <source>
        <strain evidence="3 4">CHPA</strain>
    </source>
</reference>
<accession>A0A7M1XJ85</accession>
<name>A0A7M1XJ85_9SPIR</name>
<dbReference type="AlphaFoldDB" id="A0A7M1XJ85"/>
<feature type="signal peptide" evidence="2">
    <location>
        <begin position="1"/>
        <end position="24"/>
    </location>
</feature>
<feature type="chain" id="PRO_5032990462" evidence="2">
    <location>
        <begin position="25"/>
        <end position="591"/>
    </location>
</feature>
<organism evidence="3 4">
    <name type="scientific">Treponema rectale</name>
    <dbReference type="NCBI Taxonomy" id="744512"/>
    <lineage>
        <taxon>Bacteria</taxon>
        <taxon>Pseudomonadati</taxon>
        <taxon>Spirochaetota</taxon>
        <taxon>Spirochaetia</taxon>
        <taxon>Spirochaetales</taxon>
        <taxon>Treponemataceae</taxon>
        <taxon>Treponema</taxon>
    </lineage>
</organism>
<evidence type="ECO:0000313" key="3">
    <source>
        <dbReference type="EMBL" id="QOS39220.1"/>
    </source>
</evidence>
<proteinExistence type="predicted"/>
<gene>
    <name evidence="3" type="ORF">DYE49_01620</name>
</gene>
<evidence type="ECO:0000256" key="1">
    <source>
        <dbReference type="SAM" id="MobiDB-lite"/>
    </source>
</evidence>
<sequence length="591" mass="63376">MKNKTLLLLASVALLAGCGGTSSPEIVTSATEESSSVSSVEEEINNSSTGGKNSSSKDSSAKDSSSKESSTVITDKLAAFFDNLSDKRAKVKNLYGTSSSYFSMEFYGEDGYFFTGSHSKYKDMTGGVLNIPSKGVWKVVKDSNKNLVLDGLYQVANATDWTKVNTEYTGYYQSFDSLVNSFDLWESKNNAYVVDEESDEAASFLDDLPGLARYLDGYSYGNQGSFNPSENRKVIASNVSMSIDSKATKAVITFDADVYEGETRNGAWSGKVEITADGSYSTPAEMTALQTAGIPDLTAWPTDVTTVFDAILGEQIPFVDGISGAAYFYMPDASTLTLQDPFSGDLTSDFQAVMTSQAMADLGWTASGAPVTRQGMTTAEYERVVKASSDTNVAVSNVVTTVFFDAAYFTNTEYDGLYPNGVFFVDFAHKIADPADNNVAQTSDFMSYVKKADGTTAIPALNFGSTTIESLAFDDLTADQSDAYSQYYGMDIVFSCWYELEVKCATDEDAKAAVSAWLADIAAAGFVNVSASTQTLVETFTATGTVVAGLADSKFDQFQVGLGIEIHLGKYNSTTQEYDTGSGYFSVKIAG</sequence>
<evidence type="ECO:0000313" key="4">
    <source>
        <dbReference type="Proteomes" id="UP000593591"/>
    </source>
</evidence>
<dbReference type="PROSITE" id="PS51257">
    <property type="entry name" value="PROKAR_LIPOPROTEIN"/>
    <property type="match status" value="1"/>
</dbReference>
<evidence type="ECO:0000256" key="2">
    <source>
        <dbReference type="SAM" id="SignalP"/>
    </source>
</evidence>
<dbReference type="Proteomes" id="UP000593591">
    <property type="component" value="Chromosome"/>
</dbReference>
<feature type="compositionally biased region" description="Low complexity" evidence="1">
    <location>
        <begin position="25"/>
        <end position="58"/>
    </location>
</feature>
<keyword evidence="2" id="KW-0732">Signal</keyword>